<protein>
    <submittedName>
        <fullName evidence="1">Uncharacterized protein</fullName>
    </submittedName>
</protein>
<gene>
    <name evidence="1" type="ORF">D5086_031248</name>
</gene>
<comment type="caution">
    <text evidence="1">The sequence shown here is derived from an EMBL/GenBank/DDBJ whole genome shotgun (WGS) entry which is preliminary data.</text>
</comment>
<sequence>MNVRRIKLLINRRGDLKEHVVRSLLRLAHNLHRGAMLLEEWSSPFEKFFSKNVLEFGVLPFVSNVAASRPFFHFKHEAKDDLKDPLYDKSKVAPKPLAKENTKPQEFKLHTGQRALKRAMFNYSVATKIYMNEQQKRQIERIQKIIEEEEVRMMRKEMVPRAQLMPYFDRPFFPQRLKPLARALWDIKQVDLYLWCRSSRPLTVPREPSFHMVNSKCWSCIPEDELYYYFEHAHPHDHAWKPVN</sequence>
<name>A0ACC4ARR9_POPAL</name>
<organism evidence="1 2">
    <name type="scientific">Populus alba</name>
    <name type="common">White poplar</name>
    <dbReference type="NCBI Taxonomy" id="43335"/>
    <lineage>
        <taxon>Eukaryota</taxon>
        <taxon>Viridiplantae</taxon>
        <taxon>Streptophyta</taxon>
        <taxon>Embryophyta</taxon>
        <taxon>Tracheophyta</taxon>
        <taxon>Spermatophyta</taxon>
        <taxon>Magnoliopsida</taxon>
        <taxon>eudicotyledons</taxon>
        <taxon>Gunneridae</taxon>
        <taxon>Pentapetalae</taxon>
        <taxon>rosids</taxon>
        <taxon>fabids</taxon>
        <taxon>Malpighiales</taxon>
        <taxon>Salicaceae</taxon>
        <taxon>Saliceae</taxon>
        <taxon>Populus</taxon>
    </lineage>
</organism>
<reference evidence="1 2" key="1">
    <citation type="journal article" date="2024" name="Plant Biotechnol. J.">
        <title>Genome and CRISPR/Cas9 system of a widespread forest tree (Populus alba) in the world.</title>
        <authorList>
            <person name="Liu Y.J."/>
            <person name="Jiang P.F."/>
            <person name="Han X.M."/>
            <person name="Li X.Y."/>
            <person name="Wang H.M."/>
            <person name="Wang Y.J."/>
            <person name="Wang X.X."/>
            <person name="Zeng Q.Y."/>
        </authorList>
    </citation>
    <scope>NUCLEOTIDE SEQUENCE [LARGE SCALE GENOMIC DNA]</scope>
    <source>
        <strain evidence="2">cv. PAL-ZL1</strain>
    </source>
</reference>
<proteinExistence type="predicted"/>
<evidence type="ECO:0000313" key="2">
    <source>
        <dbReference type="Proteomes" id="UP000309997"/>
    </source>
</evidence>
<evidence type="ECO:0000313" key="1">
    <source>
        <dbReference type="EMBL" id="KAL3568597.1"/>
    </source>
</evidence>
<keyword evidence="2" id="KW-1185">Reference proteome</keyword>
<accession>A0ACC4ARR9</accession>
<dbReference type="Proteomes" id="UP000309997">
    <property type="component" value="Unassembled WGS sequence"/>
</dbReference>
<dbReference type="EMBL" id="RCHU02000017">
    <property type="protein sequence ID" value="KAL3568597.1"/>
    <property type="molecule type" value="Genomic_DNA"/>
</dbReference>